<comment type="caution">
    <text evidence="1">The sequence shown here is derived from an EMBL/GenBank/DDBJ whole genome shotgun (WGS) entry which is preliminary data.</text>
</comment>
<protein>
    <submittedName>
        <fullName evidence="1">Uncharacterized protein</fullName>
    </submittedName>
</protein>
<name>A0ABP0JAV0_9DINO</name>
<evidence type="ECO:0000313" key="2">
    <source>
        <dbReference type="Proteomes" id="UP001642464"/>
    </source>
</evidence>
<dbReference type="Proteomes" id="UP001642464">
    <property type="component" value="Unassembled WGS sequence"/>
</dbReference>
<organism evidence="1 2">
    <name type="scientific">Durusdinium trenchii</name>
    <dbReference type="NCBI Taxonomy" id="1381693"/>
    <lineage>
        <taxon>Eukaryota</taxon>
        <taxon>Sar</taxon>
        <taxon>Alveolata</taxon>
        <taxon>Dinophyceae</taxon>
        <taxon>Suessiales</taxon>
        <taxon>Symbiodiniaceae</taxon>
        <taxon>Durusdinium</taxon>
    </lineage>
</organism>
<accession>A0ABP0JAV0</accession>
<evidence type="ECO:0000313" key="1">
    <source>
        <dbReference type="EMBL" id="CAK9011518.1"/>
    </source>
</evidence>
<dbReference type="EMBL" id="CAXAMM010006557">
    <property type="protein sequence ID" value="CAK9011518.1"/>
    <property type="molecule type" value="Genomic_DNA"/>
</dbReference>
<sequence>MRRRKSLTPQALHSRPVHWHPGARKFAICWVASLVHIKASSARAPMLAHLADQDFGQVTGATFCPKGDCGEKAGRPWCVSPQFLKLYDGPIEINCKASGRGTTEQALAEDASIHSNHQKQLVEEDFWGCQLSSLQPPALRLCLEQLEDQGLFQ</sequence>
<reference evidence="1 2" key="1">
    <citation type="submission" date="2024-02" db="EMBL/GenBank/DDBJ databases">
        <authorList>
            <person name="Chen Y."/>
            <person name="Shah S."/>
            <person name="Dougan E. K."/>
            <person name="Thang M."/>
            <person name="Chan C."/>
        </authorList>
    </citation>
    <scope>NUCLEOTIDE SEQUENCE [LARGE SCALE GENOMIC DNA]</scope>
</reference>
<proteinExistence type="predicted"/>
<keyword evidence="2" id="KW-1185">Reference proteome</keyword>
<gene>
    <name evidence="1" type="ORF">SCF082_LOCUS11129</name>
</gene>